<keyword evidence="2" id="KW-1185">Reference proteome</keyword>
<dbReference type="EMBL" id="WMIB01000001">
    <property type="protein sequence ID" value="MTH52387.1"/>
    <property type="molecule type" value="Genomic_DNA"/>
</dbReference>
<gene>
    <name evidence="1" type="ORF">GKZ89_03135</name>
</gene>
<dbReference type="AlphaFoldDB" id="A0A7X2S2W7"/>
<dbReference type="InterPro" id="IPR022121">
    <property type="entry name" value="Peptidase_M73_camelysin"/>
</dbReference>
<sequence length="198" mass="21528">MGIKTKLGLGIGSAVLGLSLVGGGTYAYFNDKAEASSSFAAGTLDLNAVPTEVVNVKDMAPGDWMTRTFKLQNDGTVDIKKVLLTTDYTVVNKEGEPVNTEDLGSHIKVNFLFNADKLNDVIYSTTLEELKDMDPNAVASNVFTPLFENKKGLKAGTTDDMVVQFEFVDNGEDQNQFQGDSLQLKWTFDGRQGKGQEL</sequence>
<evidence type="ECO:0000313" key="1">
    <source>
        <dbReference type="EMBL" id="MTH52387.1"/>
    </source>
</evidence>
<protein>
    <submittedName>
        <fullName evidence="1">Cell division protein FtsN</fullName>
    </submittedName>
</protein>
<proteinExistence type="predicted"/>
<dbReference type="NCBIfam" id="TIGR04088">
    <property type="entry name" value="cognate_SipW"/>
    <property type="match status" value="1"/>
</dbReference>
<accession>A0A7X2S2W7</accession>
<dbReference type="OrthoDB" id="2660939at2"/>
<keyword evidence="1" id="KW-0131">Cell cycle</keyword>
<dbReference type="InterPro" id="IPR023833">
    <property type="entry name" value="Signal_pept_SipW-depend-type"/>
</dbReference>
<dbReference type="Pfam" id="PF12389">
    <property type="entry name" value="Peptidase_M73"/>
    <property type="match status" value="1"/>
</dbReference>
<dbReference type="GO" id="GO:0051301">
    <property type="term" value="P:cell division"/>
    <property type="evidence" value="ECO:0007669"/>
    <property type="project" value="UniProtKB-KW"/>
</dbReference>
<comment type="caution">
    <text evidence="1">The sequence shown here is derived from an EMBL/GenBank/DDBJ whole genome shotgun (WGS) entry which is preliminary data.</text>
</comment>
<dbReference type="Proteomes" id="UP000434639">
    <property type="component" value="Unassembled WGS sequence"/>
</dbReference>
<dbReference type="RefSeq" id="WP_155110889.1">
    <property type="nucleotide sequence ID" value="NZ_WMIB01000001.1"/>
</dbReference>
<reference evidence="1 2" key="1">
    <citation type="journal article" date="2017" name="Int. J. Syst. Evol. Microbiol.">
        <title>Bacillus mangrovi sp. nov., isolated from a sediment sample from a mangrove forest.</title>
        <authorList>
            <person name="Gupta V."/>
            <person name="Singh P.K."/>
            <person name="Korpole S."/>
            <person name="Tanuku N.R.S."/>
            <person name="Pinnaka A.K."/>
        </authorList>
    </citation>
    <scope>NUCLEOTIDE SEQUENCE [LARGE SCALE GENOMIC DNA]</scope>
    <source>
        <strain evidence="1 2">KCTC 33872</strain>
    </source>
</reference>
<keyword evidence="1" id="KW-0132">Cell division</keyword>
<organism evidence="1 2">
    <name type="scientific">Metabacillus mangrovi</name>
    <dbReference type="NCBI Taxonomy" id="1491830"/>
    <lineage>
        <taxon>Bacteria</taxon>
        <taxon>Bacillati</taxon>
        <taxon>Bacillota</taxon>
        <taxon>Bacilli</taxon>
        <taxon>Bacillales</taxon>
        <taxon>Bacillaceae</taxon>
        <taxon>Metabacillus</taxon>
    </lineage>
</organism>
<evidence type="ECO:0000313" key="2">
    <source>
        <dbReference type="Proteomes" id="UP000434639"/>
    </source>
</evidence>
<name>A0A7X2S2W7_9BACI</name>